<proteinExistence type="predicted"/>
<dbReference type="RefSeq" id="WP_112655049.1">
    <property type="nucleotide sequence ID" value="NZ_CP043451.1"/>
</dbReference>
<keyword evidence="5" id="KW-1185">Reference proteome</keyword>
<evidence type="ECO:0000313" key="3">
    <source>
        <dbReference type="EMBL" id="QTE53209.1"/>
    </source>
</evidence>
<evidence type="ECO:0000313" key="5">
    <source>
        <dbReference type="Proteomes" id="UP000663940"/>
    </source>
</evidence>
<protein>
    <submittedName>
        <fullName evidence="3">Energy transducer TonB</fullName>
    </submittedName>
</protein>
<evidence type="ECO:0000313" key="4">
    <source>
        <dbReference type="Proteomes" id="UP000250557"/>
    </source>
</evidence>
<organism evidence="2 4">
    <name type="scientific">Mucilaginibacter rubeus</name>
    <dbReference type="NCBI Taxonomy" id="2027860"/>
    <lineage>
        <taxon>Bacteria</taxon>
        <taxon>Pseudomonadati</taxon>
        <taxon>Bacteroidota</taxon>
        <taxon>Sphingobacteriia</taxon>
        <taxon>Sphingobacteriales</taxon>
        <taxon>Sphingobacteriaceae</taxon>
        <taxon>Mucilaginibacter</taxon>
    </lineage>
</organism>
<dbReference type="SUPFAM" id="SSF74653">
    <property type="entry name" value="TolA/TonB C-terminal domain"/>
    <property type="match status" value="1"/>
</dbReference>
<evidence type="ECO:0000313" key="2">
    <source>
        <dbReference type="EMBL" id="QEM04302.1"/>
    </source>
</evidence>
<gene>
    <name evidence="2" type="ORF">DIU31_012575</name>
    <name evidence="3" type="ORF">J3L21_15005</name>
</gene>
<accession>A0AAE6JEP9</accession>
<sequence length="138" mass="15700">MRYLLVFGLIILPVALFAQGKAKREHVKPDTTVYKTVDVQPEFPGGTEKWTNYLFKVPIPKDYDKENTQASFLIQMIIETDGSVTHASVRRKINEAMCKAFIAHVNKSPKWKPGRINGKPVRVLYSSPISCFMLQSDE</sequence>
<name>A0AAE6JEP9_9SPHI</name>
<dbReference type="GO" id="GO:0055085">
    <property type="term" value="P:transmembrane transport"/>
    <property type="evidence" value="ECO:0007669"/>
    <property type="project" value="InterPro"/>
</dbReference>
<dbReference type="EMBL" id="CP043451">
    <property type="protein sequence ID" value="QEM04302.1"/>
    <property type="molecule type" value="Genomic_DNA"/>
</dbReference>
<dbReference type="InterPro" id="IPR037682">
    <property type="entry name" value="TonB_C"/>
</dbReference>
<dbReference type="Proteomes" id="UP000250557">
    <property type="component" value="Chromosome"/>
</dbReference>
<feature type="domain" description="TonB C-terminal" evidence="1">
    <location>
        <begin position="60"/>
        <end position="129"/>
    </location>
</feature>
<dbReference type="EMBL" id="CP071880">
    <property type="protein sequence ID" value="QTE53209.1"/>
    <property type="molecule type" value="Genomic_DNA"/>
</dbReference>
<dbReference type="Gene3D" id="3.30.1150.10">
    <property type="match status" value="1"/>
</dbReference>
<evidence type="ECO:0000259" key="1">
    <source>
        <dbReference type="Pfam" id="PF03544"/>
    </source>
</evidence>
<dbReference type="Pfam" id="PF03544">
    <property type="entry name" value="TonB_C"/>
    <property type="match status" value="1"/>
</dbReference>
<reference evidence="3 5" key="2">
    <citation type="submission" date="2021-03" db="EMBL/GenBank/DDBJ databases">
        <title>Mucilaginibacter strains isolated from gold and copper mining confer multi heavy-metal resistance.</title>
        <authorList>
            <person name="Li Y."/>
        </authorList>
    </citation>
    <scope>NUCLEOTIDE SEQUENCE [LARGE SCALE GENOMIC DNA]</scope>
    <source>
        <strain evidence="3 5">P2-4</strain>
    </source>
</reference>
<dbReference type="AlphaFoldDB" id="A0AAE6JEP9"/>
<dbReference type="Proteomes" id="UP000663940">
    <property type="component" value="Chromosome"/>
</dbReference>
<reference evidence="2 4" key="1">
    <citation type="submission" date="2019-08" db="EMBL/GenBank/DDBJ databases">
        <title>Comparative genome analysis confer to the adaptation heavy metal polluted environment.</title>
        <authorList>
            <person name="Li Y."/>
        </authorList>
    </citation>
    <scope>NUCLEOTIDE SEQUENCE [LARGE SCALE GENOMIC DNA]</scope>
    <source>
        <strain evidence="2 4">P2</strain>
    </source>
</reference>